<dbReference type="InterPro" id="IPR012933">
    <property type="entry name" value="HicA_mRNA_interferase"/>
</dbReference>
<accession>A0A3F3IZX0</accession>
<dbReference type="GO" id="GO:0003729">
    <property type="term" value="F:mRNA binding"/>
    <property type="evidence" value="ECO:0007669"/>
    <property type="project" value="InterPro"/>
</dbReference>
<gene>
    <name evidence="1" type="ORF">A7S51_11245</name>
</gene>
<reference evidence="1" key="1">
    <citation type="submission" date="2016-09" db="EMBL/GenBank/DDBJ databases">
        <title>Whole genome sequencing of Salmonella enterica.</title>
        <authorList>
            <person name="Bell R."/>
        </authorList>
    </citation>
    <scope>NUCLEOTIDE SEQUENCE [LARGE SCALE GENOMIC DNA]</scope>
    <source>
        <strain evidence="1">CFSAN044929</strain>
    </source>
</reference>
<dbReference type="Proteomes" id="UP000866740">
    <property type="component" value="Unassembled WGS sequence"/>
</dbReference>
<protein>
    <submittedName>
        <fullName evidence="1">HicA</fullName>
    </submittedName>
</protein>
<dbReference type="AlphaFoldDB" id="A0A3F3IZX0"/>
<sequence>MGKLDKLKADFIQCKKVFAWADLVSLLTMLGYTRKEMQGSRVRFYSEELDHTIMMHRPHPENYIKGGTIKAVKETLKEVGLL</sequence>
<name>A0A3F3IZX0_SALER</name>
<organism evidence="1">
    <name type="scientific">Salmonella enterica</name>
    <name type="common">Salmonella choleraesuis</name>
    <dbReference type="NCBI Taxonomy" id="28901"/>
    <lineage>
        <taxon>Bacteria</taxon>
        <taxon>Pseudomonadati</taxon>
        <taxon>Pseudomonadota</taxon>
        <taxon>Gammaproteobacteria</taxon>
        <taxon>Enterobacterales</taxon>
        <taxon>Enterobacteriaceae</taxon>
        <taxon>Salmonella</taxon>
    </lineage>
</organism>
<dbReference type="EMBL" id="MLTE01000006">
    <property type="protein sequence ID" value="OHJ52735.1"/>
    <property type="molecule type" value="Genomic_DNA"/>
</dbReference>
<dbReference type="RefSeq" id="WP_070801642.1">
    <property type="nucleotide sequence ID" value="NZ_MLTE01000006.1"/>
</dbReference>
<proteinExistence type="predicted"/>
<comment type="caution">
    <text evidence="1">The sequence shown here is derived from an EMBL/GenBank/DDBJ whole genome shotgun (WGS) entry which is preliminary data.</text>
</comment>
<evidence type="ECO:0000313" key="1">
    <source>
        <dbReference type="EMBL" id="OHJ52735.1"/>
    </source>
</evidence>
<dbReference type="Pfam" id="PF07927">
    <property type="entry name" value="HicA_toxin"/>
    <property type="match status" value="1"/>
</dbReference>